<comment type="caution">
    <text evidence="3">The sequence shown here is derived from an EMBL/GenBank/DDBJ whole genome shotgun (WGS) entry which is preliminary data.</text>
</comment>
<accession>A0A0M0JFX4</accession>
<proteinExistence type="predicted"/>
<sequence length="142" mass="16539">MAEAVRPRRQRTASSRVRTFDLETRNQIKRKRLDSLEADNWHESRAKEEEEDDDYNPMDDDESGDEVAVDARKKSKKKKAKKEGWNAMQKCKSLRGDPRRGRRQFCSVSGLMGKYKCPVTGDYLATLEAYETHRETRLKGLI</sequence>
<dbReference type="Pfam" id="PF08265">
    <property type="entry name" value="YL1_C"/>
    <property type="match status" value="1"/>
</dbReference>
<feature type="compositionally biased region" description="Acidic residues" evidence="1">
    <location>
        <begin position="49"/>
        <end position="68"/>
    </location>
</feature>
<evidence type="ECO:0000259" key="2">
    <source>
        <dbReference type="Pfam" id="PF08265"/>
    </source>
</evidence>
<dbReference type="AlphaFoldDB" id="A0A0M0JFX4"/>
<feature type="region of interest" description="Disordered" evidence="1">
    <location>
        <begin position="1"/>
        <end position="102"/>
    </location>
</feature>
<feature type="compositionally biased region" description="Basic and acidic residues" evidence="1">
    <location>
        <begin position="33"/>
        <end position="48"/>
    </location>
</feature>
<gene>
    <name evidence="3" type="ORF">Ctob_012001</name>
</gene>
<organism evidence="3 4">
    <name type="scientific">Chrysochromulina tobinii</name>
    <dbReference type="NCBI Taxonomy" id="1460289"/>
    <lineage>
        <taxon>Eukaryota</taxon>
        <taxon>Haptista</taxon>
        <taxon>Haptophyta</taxon>
        <taxon>Prymnesiophyceae</taxon>
        <taxon>Prymnesiales</taxon>
        <taxon>Chrysochromulinaceae</taxon>
        <taxon>Chrysochromulina</taxon>
    </lineage>
</organism>
<name>A0A0M0JFX4_9EUKA</name>
<keyword evidence="4" id="KW-1185">Reference proteome</keyword>
<evidence type="ECO:0000256" key="1">
    <source>
        <dbReference type="SAM" id="MobiDB-lite"/>
    </source>
</evidence>
<dbReference type="EMBL" id="JWZX01002971">
    <property type="protein sequence ID" value="KOO25464.1"/>
    <property type="molecule type" value="Genomic_DNA"/>
</dbReference>
<protein>
    <recommendedName>
        <fullName evidence="2">Vps72/YL1 C-terminal domain-containing protein</fullName>
    </recommendedName>
</protein>
<dbReference type="OrthoDB" id="74807at2759"/>
<dbReference type="Proteomes" id="UP000037460">
    <property type="component" value="Unassembled WGS sequence"/>
</dbReference>
<evidence type="ECO:0000313" key="4">
    <source>
        <dbReference type="Proteomes" id="UP000037460"/>
    </source>
</evidence>
<reference evidence="4" key="1">
    <citation type="journal article" date="2015" name="PLoS Genet.">
        <title>Genome Sequence and Transcriptome Analyses of Chrysochromulina tobin: Metabolic Tools for Enhanced Algal Fitness in the Prominent Order Prymnesiales (Haptophyceae).</title>
        <authorList>
            <person name="Hovde B.T."/>
            <person name="Deodato C.R."/>
            <person name="Hunsperger H.M."/>
            <person name="Ryken S.A."/>
            <person name="Yost W."/>
            <person name="Jha R.K."/>
            <person name="Patterson J."/>
            <person name="Monnat R.J. Jr."/>
            <person name="Barlow S.B."/>
            <person name="Starkenburg S.R."/>
            <person name="Cattolico R.A."/>
        </authorList>
    </citation>
    <scope>NUCLEOTIDE SEQUENCE</scope>
    <source>
        <strain evidence="4">CCMP291</strain>
    </source>
</reference>
<evidence type="ECO:0000313" key="3">
    <source>
        <dbReference type="EMBL" id="KOO25464.1"/>
    </source>
</evidence>
<dbReference type="InterPro" id="IPR013272">
    <property type="entry name" value="Vps72/YL1_C"/>
</dbReference>
<feature type="domain" description="Vps72/YL1 C-terminal" evidence="2">
    <location>
        <begin position="106"/>
        <end position="132"/>
    </location>
</feature>